<gene>
    <name evidence="2" type="ORF">POL67_52225</name>
</gene>
<sequence length="115" mass="12509">MASKRVPGGQDRARHGTLYYGDNLDVLRQYVPDESVDLVYLDPPFQSGKNYNIIVESREGAKAAAQIQAFEDTWKWGLGPRPHTARSSSGAARSLSPCGHSGNFSARATSRPNCA</sequence>
<dbReference type="InterPro" id="IPR029063">
    <property type="entry name" value="SAM-dependent_MTases_sf"/>
</dbReference>
<reference evidence="2 3" key="1">
    <citation type="submission" date="2022-11" db="EMBL/GenBank/DDBJ databases">
        <title>Minimal conservation of predation-associated metabolite biosynthetic gene clusters underscores biosynthetic potential of Myxococcota including descriptions for ten novel species: Archangium lansinium sp. nov., Myxococcus landrumus sp. nov., Nannocystis bai.</title>
        <authorList>
            <person name="Ahearne A."/>
            <person name="Stevens C."/>
            <person name="Dowd S."/>
        </authorList>
    </citation>
    <scope>NUCLEOTIDE SEQUENCE [LARGE SCALE GENOMIC DNA]</scope>
    <source>
        <strain evidence="2 3">RJM3</strain>
    </source>
</reference>
<dbReference type="InterPro" id="IPR002052">
    <property type="entry name" value="DNA_methylase_N6_adenine_CS"/>
</dbReference>
<accession>A0ABT5F7D8</accession>
<evidence type="ECO:0000256" key="1">
    <source>
        <dbReference type="SAM" id="MobiDB-lite"/>
    </source>
</evidence>
<evidence type="ECO:0000313" key="3">
    <source>
        <dbReference type="Proteomes" id="UP001221411"/>
    </source>
</evidence>
<dbReference type="EMBL" id="JAQNDO010000001">
    <property type="protein sequence ID" value="MDC0750000.1"/>
    <property type="molecule type" value="Genomic_DNA"/>
</dbReference>
<keyword evidence="3" id="KW-1185">Reference proteome</keyword>
<feature type="compositionally biased region" description="Low complexity" evidence="1">
    <location>
        <begin position="85"/>
        <end position="96"/>
    </location>
</feature>
<comment type="caution">
    <text evidence="2">The sequence shown here is derived from an EMBL/GenBank/DDBJ whole genome shotgun (WGS) entry which is preliminary data.</text>
</comment>
<proteinExistence type="predicted"/>
<dbReference type="RefSeq" id="WP_271930599.1">
    <property type="nucleotide sequence ID" value="NZ_JAQNDO010000001.1"/>
</dbReference>
<organism evidence="2 3">
    <name type="scientific">Polyangium mundeleinium</name>
    <dbReference type="NCBI Taxonomy" id="2995306"/>
    <lineage>
        <taxon>Bacteria</taxon>
        <taxon>Pseudomonadati</taxon>
        <taxon>Myxococcota</taxon>
        <taxon>Polyangia</taxon>
        <taxon>Polyangiales</taxon>
        <taxon>Polyangiaceae</taxon>
        <taxon>Polyangium</taxon>
    </lineage>
</organism>
<evidence type="ECO:0000313" key="2">
    <source>
        <dbReference type="EMBL" id="MDC0750000.1"/>
    </source>
</evidence>
<feature type="region of interest" description="Disordered" evidence="1">
    <location>
        <begin position="78"/>
        <end position="115"/>
    </location>
</feature>
<protein>
    <recommendedName>
        <fullName evidence="4">DNA methylase N-4/N-6 domain-containing protein</fullName>
    </recommendedName>
</protein>
<evidence type="ECO:0008006" key="4">
    <source>
        <dbReference type="Google" id="ProtNLM"/>
    </source>
</evidence>
<dbReference type="SUPFAM" id="SSF53335">
    <property type="entry name" value="S-adenosyl-L-methionine-dependent methyltransferases"/>
    <property type="match status" value="1"/>
</dbReference>
<dbReference type="PROSITE" id="PS00092">
    <property type="entry name" value="N6_MTASE"/>
    <property type="match status" value="1"/>
</dbReference>
<dbReference type="Proteomes" id="UP001221411">
    <property type="component" value="Unassembled WGS sequence"/>
</dbReference>
<dbReference type="Gene3D" id="3.40.50.150">
    <property type="entry name" value="Vaccinia Virus protein VP39"/>
    <property type="match status" value="1"/>
</dbReference>
<name>A0ABT5F7D8_9BACT</name>
<feature type="compositionally biased region" description="Polar residues" evidence="1">
    <location>
        <begin position="102"/>
        <end position="115"/>
    </location>
</feature>